<reference evidence="2 3" key="1">
    <citation type="journal article" date="2007" name="Genome Biol.">
        <title>Characterization and modeling of the Haemophilus influenzae core and supragenomes based on the complete genomic sequences of Rd and 12 clinical nontypeable strains.</title>
        <authorList>
            <person name="Hogg J.S."/>
            <person name="Hu F.Z."/>
            <person name="Janto B."/>
            <person name="Boissy R."/>
            <person name="Hayes J."/>
            <person name="Keefe R."/>
            <person name="Post J.C."/>
            <person name="Ehrlich G.D."/>
        </authorList>
    </citation>
    <scope>NUCLEOTIDE SEQUENCE [LARGE SCALE GENOMIC DNA]</scope>
    <source>
        <strain evidence="3">NTHi 3655</strain>
    </source>
</reference>
<dbReference type="EMBL" id="AAZF01000001">
    <property type="protein sequence ID" value="EDJ93898.1"/>
    <property type="molecule type" value="Genomic_DNA"/>
</dbReference>
<feature type="region of interest" description="Disordered" evidence="1">
    <location>
        <begin position="1"/>
        <end position="30"/>
    </location>
</feature>
<dbReference type="Proteomes" id="UP000003185">
    <property type="component" value="Unassembled WGS sequence"/>
</dbReference>
<protein>
    <submittedName>
        <fullName evidence="2">Uncharacterized protein</fullName>
    </submittedName>
</protein>
<comment type="caution">
    <text evidence="2">The sequence shown here is derived from an EMBL/GenBank/DDBJ whole genome shotgun (WGS) entry which is preliminary data.</text>
</comment>
<evidence type="ECO:0000313" key="3">
    <source>
        <dbReference type="Proteomes" id="UP000003185"/>
    </source>
</evidence>
<sequence>ETQNAKKPPPPENEKAVRAENFQVEGKELT</sequence>
<feature type="non-terminal residue" evidence="2">
    <location>
        <position position="1"/>
    </location>
</feature>
<accession>A0A0H3PFX8</accession>
<gene>
    <name evidence="2" type="ORF">CGSHi3655_08399</name>
</gene>
<organism evidence="2 3">
    <name type="scientific">Haemophilus influenzae (strain NTHi 3655)</name>
    <dbReference type="NCBI Taxonomy" id="375177"/>
    <lineage>
        <taxon>Bacteria</taxon>
        <taxon>Pseudomonadati</taxon>
        <taxon>Pseudomonadota</taxon>
        <taxon>Gammaproteobacteria</taxon>
        <taxon>Pasteurellales</taxon>
        <taxon>Pasteurellaceae</taxon>
        <taxon>Haemophilus</taxon>
    </lineage>
</organism>
<evidence type="ECO:0000256" key="1">
    <source>
        <dbReference type="SAM" id="MobiDB-lite"/>
    </source>
</evidence>
<proteinExistence type="predicted"/>
<dbReference type="AlphaFoldDB" id="A0A0H3PFX8"/>
<name>A0A0H3PFX8_HAEI3</name>
<evidence type="ECO:0000313" key="2">
    <source>
        <dbReference type="EMBL" id="EDJ93898.1"/>
    </source>
</evidence>